<evidence type="ECO:0000313" key="1">
    <source>
        <dbReference type="EMBL" id="QWV95284.1"/>
    </source>
</evidence>
<dbReference type="Proteomes" id="UP000683557">
    <property type="component" value="Chromosome"/>
</dbReference>
<keyword evidence="2" id="KW-1185">Reference proteome</keyword>
<evidence type="ECO:0000313" key="2">
    <source>
        <dbReference type="Proteomes" id="UP000683557"/>
    </source>
</evidence>
<proteinExistence type="predicted"/>
<protein>
    <submittedName>
        <fullName evidence="1">Uncharacterized protein</fullName>
    </submittedName>
</protein>
<reference evidence="1 2" key="1">
    <citation type="submission" date="2021-06" db="EMBL/GenBank/DDBJ databases">
        <title>Gemonas diversity in paddy soil.</title>
        <authorList>
            <person name="Liu G."/>
        </authorList>
    </citation>
    <scope>NUCLEOTIDE SEQUENCE [LARGE SCALE GENOMIC DNA]</scope>
    <source>
        <strain evidence="1 2">RG10</strain>
    </source>
</reference>
<gene>
    <name evidence="1" type="ORF">KP004_08965</name>
</gene>
<dbReference type="EMBL" id="CP076723">
    <property type="protein sequence ID" value="QWV95284.1"/>
    <property type="molecule type" value="Genomic_DNA"/>
</dbReference>
<dbReference type="RefSeq" id="WP_216801978.1">
    <property type="nucleotide sequence ID" value="NZ_CP076723.1"/>
</dbReference>
<organism evidence="1 2">
    <name type="scientific">Geomonas oryzisoli</name>
    <dbReference type="NCBI Taxonomy" id="2847992"/>
    <lineage>
        <taxon>Bacteria</taxon>
        <taxon>Pseudomonadati</taxon>
        <taxon>Thermodesulfobacteriota</taxon>
        <taxon>Desulfuromonadia</taxon>
        <taxon>Geobacterales</taxon>
        <taxon>Geobacteraceae</taxon>
        <taxon>Geomonas</taxon>
    </lineage>
</organism>
<sequence length="197" mass="22502">MTIAHLETQTTNALDFLQKLFFEISYLIKEVEGLLQHEGFRIGKPSGYGVTSGKSTGLEAVNVESWLSKSFTVFFVASDDCTDYKGQTITDFKDGLKVLFLDIELQGRKTKVPTITAGMLYNIRTKRPDFTKFEQVMNHVFFYYRDKISVSRDSLKYEDSYLAFEGKVHSLPLFAVQSTEDVLQKIVTPMLTEYGNR</sequence>
<name>A0ABX8JA24_9BACT</name>
<accession>A0ABX8JA24</accession>